<dbReference type="InterPro" id="IPR035965">
    <property type="entry name" value="PAS-like_dom_sf"/>
</dbReference>
<keyword evidence="5" id="KW-1185">Reference proteome</keyword>
<feature type="domain" description="PAS" evidence="1">
    <location>
        <begin position="28"/>
        <end position="91"/>
    </location>
</feature>
<dbReference type="InterPro" id="IPR000014">
    <property type="entry name" value="PAS"/>
</dbReference>
<evidence type="ECO:0000313" key="5">
    <source>
        <dbReference type="Proteomes" id="UP001431572"/>
    </source>
</evidence>
<reference evidence="3" key="2">
    <citation type="journal article" date="2024" name="Nature">
        <title>Anoxygenic phototroph of the Chloroflexota uses a type I reaction centre.</title>
        <authorList>
            <person name="Tsuji J.M."/>
            <person name="Shaw N.A."/>
            <person name="Nagashima S."/>
            <person name="Venkiteswaran J.J."/>
            <person name="Schiff S.L."/>
            <person name="Watanabe T."/>
            <person name="Fukui M."/>
            <person name="Hanada S."/>
            <person name="Tank M."/>
            <person name="Neufeld J.D."/>
        </authorList>
    </citation>
    <scope>NUCLEOTIDE SEQUENCE</scope>
    <source>
        <strain evidence="3">L227-S17</strain>
    </source>
</reference>
<evidence type="ECO:0000313" key="3">
    <source>
        <dbReference type="EMBL" id="WJW65555.1"/>
    </source>
</evidence>
<dbReference type="PROSITE" id="PS50112">
    <property type="entry name" value="PAS"/>
    <property type="match status" value="1"/>
</dbReference>
<evidence type="ECO:0000313" key="2">
    <source>
        <dbReference type="EMBL" id="NWJ46178.1"/>
    </source>
</evidence>
<organism evidence="2 4">
    <name type="scientific">Candidatus Chlorohelix allophototropha</name>
    <dbReference type="NCBI Taxonomy" id="3003348"/>
    <lineage>
        <taxon>Bacteria</taxon>
        <taxon>Bacillati</taxon>
        <taxon>Chloroflexota</taxon>
        <taxon>Chloroflexia</taxon>
        <taxon>Candidatus Chloroheliales</taxon>
        <taxon>Candidatus Chloroheliaceae</taxon>
        <taxon>Candidatus Chlorohelix</taxon>
    </lineage>
</organism>
<dbReference type="EMBL" id="JACATZ010000001">
    <property type="protein sequence ID" value="NWJ46178.1"/>
    <property type="molecule type" value="Genomic_DNA"/>
</dbReference>
<dbReference type="Gene3D" id="3.30.450.20">
    <property type="entry name" value="PAS domain"/>
    <property type="match status" value="1"/>
</dbReference>
<dbReference type="InterPro" id="IPR013767">
    <property type="entry name" value="PAS_fold"/>
</dbReference>
<dbReference type="GO" id="GO:0006355">
    <property type="term" value="P:regulation of DNA-templated transcription"/>
    <property type="evidence" value="ECO:0007669"/>
    <property type="project" value="InterPro"/>
</dbReference>
<dbReference type="NCBIfam" id="TIGR00229">
    <property type="entry name" value="sensory_box"/>
    <property type="match status" value="1"/>
</dbReference>
<sequence>MFIVSIAIISSTYHRTQVEHDRQLMQEKKENIYRILLETTFEGVAIHQKGVLIDTNIGFESMFGYQQAELIGMNMFELIPEQYRDYARQNI</sequence>
<protein>
    <submittedName>
        <fullName evidence="2">PAS domain S-box protein</fullName>
    </submittedName>
</protein>
<name>A0A8T7LVZ5_9CHLR</name>
<dbReference type="Proteomes" id="UP001431572">
    <property type="component" value="Chromosome 1"/>
</dbReference>
<dbReference type="RefSeq" id="WP_341467439.1">
    <property type="nucleotide sequence ID" value="NZ_CP128399.1"/>
</dbReference>
<dbReference type="CDD" id="cd00130">
    <property type="entry name" value="PAS"/>
    <property type="match status" value="1"/>
</dbReference>
<reference evidence="2 4" key="1">
    <citation type="submission" date="2020-06" db="EMBL/GenBank/DDBJ databases">
        <title>Anoxygenic phototrophic Chloroflexota member uses a Type I reaction center.</title>
        <authorList>
            <person name="Tsuji J.M."/>
            <person name="Shaw N.A."/>
            <person name="Nagashima S."/>
            <person name="Venkiteswaran J."/>
            <person name="Schiff S.L."/>
            <person name="Hanada S."/>
            <person name="Tank M."/>
            <person name="Neufeld J.D."/>
        </authorList>
    </citation>
    <scope>NUCLEOTIDE SEQUENCE [LARGE SCALE GENOMIC DNA]</scope>
    <source>
        <strain evidence="2">L227-S17</strain>
    </source>
</reference>
<dbReference type="EMBL" id="CP128399">
    <property type="protein sequence ID" value="WJW65555.1"/>
    <property type="molecule type" value="Genomic_DNA"/>
</dbReference>
<dbReference type="AlphaFoldDB" id="A0A8T7LVZ5"/>
<dbReference type="SUPFAM" id="SSF55785">
    <property type="entry name" value="PYP-like sensor domain (PAS domain)"/>
    <property type="match status" value="1"/>
</dbReference>
<dbReference type="Proteomes" id="UP000521676">
    <property type="component" value="Unassembled WGS sequence"/>
</dbReference>
<accession>A0A8T7LVZ5</accession>
<evidence type="ECO:0000313" key="4">
    <source>
        <dbReference type="Proteomes" id="UP000521676"/>
    </source>
</evidence>
<proteinExistence type="predicted"/>
<evidence type="ECO:0000259" key="1">
    <source>
        <dbReference type="PROSITE" id="PS50112"/>
    </source>
</evidence>
<dbReference type="Pfam" id="PF00989">
    <property type="entry name" value="PAS"/>
    <property type="match status" value="1"/>
</dbReference>
<gene>
    <name evidence="2" type="ORF">HXX08_09890</name>
    <name evidence="3" type="ORF">OZ401_001322</name>
</gene>